<evidence type="ECO:0000256" key="5">
    <source>
        <dbReference type="ARBA" id="ARBA00022801"/>
    </source>
</evidence>
<dbReference type="InterPro" id="IPR050378">
    <property type="entry name" value="Metallo-dep_Hydrolases_sf"/>
</dbReference>
<dbReference type="SUPFAM" id="SSF51338">
    <property type="entry name" value="Composite domain of metallo-dependent hydrolases"/>
    <property type="match status" value="2"/>
</dbReference>
<keyword evidence="4" id="KW-0479">Metal-binding</keyword>
<dbReference type="GO" id="GO:0016812">
    <property type="term" value="F:hydrolase activity, acting on carbon-nitrogen (but not peptide) bonds, in cyclic amides"/>
    <property type="evidence" value="ECO:0007669"/>
    <property type="project" value="TreeGrafter"/>
</dbReference>
<evidence type="ECO:0000256" key="8">
    <source>
        <dbReference type="PIRSR" id="PIRSR611778-50"/>
    </source>
</evidence>
<dbReference type="AlphaFoldDB" id="A0A5B8FXF3"/>
<gene>
    <name evidence="10" type="primary">hydA</name>
    <name evidence="10" type="ORF">FDP22_04875</name>
</gene>
<keyword evidence="3" id="KW-0597">Phosphoprotein</keyword>
<name>A0A5B8FXF3_9RHOB</name>
<accession>A0A5B8FXF3</accession>
<dbReference type="SUPFAM" id="SSF51556">
    <property type="entry name" value="Metallo-dependent hydrolases"/>
    <property type="match status" value="1"/>
</dbReference>
<proteinExistence type="inferred from homology"/>
<dbReference type="InterPro" id="IPR032466">
    <property type="entry name" value="Metal_Hydrolase"/>
</dbReference>
<dbReference type="Gene3D" id="3.20.20.140">
    <property type="entry name" value="Metal-dependent hydrolases"/>
    <property type="match status" value="1"/>
</dbReference>
<reference evidence="10 11" key="1">
    <citation type="submission" date="2019-06" db="EMBL/GenBank/DDBJ databases">
        <title>Genome sequence of Rhodobacteraceae bacterium D4M1.</title>
        <authorList>
            <person name="Cao J."/>
        </authorList>
    </citation>
    <scope>NUCLEOTIDE SEQUENCE [LARGE SCALE GENOMIC DNA]</scope>
    <source>
        <strain evidence="10 11">D4M1</strain>
    </source>
</reference>
<evidence type="ECO:0000256" key="4">
    <source>
        <dbReference type="ARBA" id="ARBA00022723"/>
    </source>
</evidence>
<comment type="similarity">
    <text evidence="2">Belongs to the metallo-dependent hydrolases superfamily. Hydantoinase/dihydropyrimidinase family.</text>
</comment>
<comment type="cofactor">
    <cofactor evidence="1">
        <name>Zn(2+)</name>
        <dbReference type="ChEBI" id="CHEBI:29105"/>
    </cofactor>
</comment>
<dbReference type="EMBL" id="CP040818">
    <property type="protein sequence ID" value="QDL91172.1"/>
    <property type="molecule type" value="Genomic_DNA"/>
</dbReference>
<dbReference type="RefSeq" id="WP_138575570.1">
    <property type="nucleotide sequence ID" value="NZ_CP040818.1"/>
</dbReference>
<evidence type="ECO:0000259" key="9">
    <source>
        <dbReference type="Pfam" id="PF01979"/>
    </source>
</evidence>
<feature type="domain" description="Amidohydrolase-related" evidence="9">
    <location>
        <begin position="51"/>
        <end position="441"/>
    </location>
</feature>
<dbReference type="NCBIfam" id="TIGR02033">
    <property type="entry name" value="D-hydantoinase"/>
    <property type="match status" value="1"/>
</dbReference>
<organism evidence="10 11">
    <name type="scientific">Paroceanicella profunda</name>
    <dbReference type="NCBI Taxonomy" id="2579971"/>
    <lineage>
        <taxon>Bacteria</taxon>
        <taxon>Pseudomonadati</taxon>
        <taxon>Pseudomonadota</taxon>
        <taxon>Alphaproteobacteria</taxon>
        <taxon>Rhodobacterales</taxon>
        <taxon>Paracoccaceae</taxon>
        <taxon>Paroceanicella</taxon>
    </lineage>
</organism>
<dbReference type="Proteomes" id="UP000305888">
    <property type="component" value="Chromosome"/>
</dbReference>
<evidence type="ECO:0000256" key="2">
    <source>
        <dbReference type="ARBA" id="ARBA00008829"/>
    </source>
</evidence>
<dbReference type="Gene3D" id="2.30.40.10">
    <property type="entry name" value="Urease, subunit C, domain 1"/>
    <property type="match status" value="1"/>
</dbReference>
<evidence type="ECO:0000256" key="6">
    <source>
        <dbReference type="ARBA" id="ARBA00055040"/>
    </source>
</evidence>
<evidence type="ECO:0000256" key="1">
    <source>
        <dbReference type="ARBA" id="ARBA00001947"/>
    </source>
</evidence>
<dbReference type="FunFam" id="3.20.20.140:FF:000217">
    <property type="entry name" value="Dihydropyrimidinase-related protein 1"/>
    <property type="match status" value="1"/>
</dbReference>
<dbReference type="OrthoDB" id="9775759at2"/>
<evidence type="ECO:0000256" key="3">
    <source>
        <dbReference type="ARBA" id="ARBA00022553"/>
    </source>
</evidence>
<dbReference type="KEGG" id="ppru:FDP22_04875"/>
<dbReference type="PANTHER" id="PTHR11647">
    <property type="entry name" value="HYDRANTOINASE/DIHYDROPYRIMIDINASE FAMILY MEMBER"/>
    <property type="match status" value="1"/>
</dbReference>
<dbReference type="InterPro" id="IPR011778">
    <property type="entry name" value="Hydantoinase/dihydroPyrase"/>
</dbReference>
<sequence length="487" mass="52600">MSAFDTVIHGGTIATATDTWKGDIGIRGGRIAALAERIDGGATRIDASGRLVLPGGIEAHCHIAQESSSGVMSADDYYSGSVSAAFGGNSSFVPFAAQHRGQSVDDVIATYDDRAAPNSVLDYSYHLIISDPTPKVLTEELPRAFARGITSFKVFMTYDLMNLGDGGMLNILTVAKAHGALTMVHAENNDMVKWMNRRLAEAGLTEPKYHAISRPALAEEEAIHRAVSLAKLVDAPLFIVHVSTPEGAEIVQRERLRGTKLFAETCPQYLALTREDLDRPGMEGAKFICSPPVRDAEGQAVLWRHIQAGTFASVSSDHAPYRFDETGKFLNGRDAPYPKISNGMPGIGMRLPYLFSEGVVKGRITLQQFVGLSSTNAAKTFGMDTKGSIAPGMDADIAIWNPEETRTATLADQHDNMDYTPFEGMEITGWPQTVLSRGEIVIENRELKAGRGRGRFVARKPVSLTGMPGYTAPELDPARNFGAKVAP</sequence>
<evidence type="ECO:0000256" key="7">
    <source>
        <dbReference type="ARBA" id="ARBA00068457"/>
    </source>
</evidence>
<keyword evidence="5 10" id="KW-0378">Hydrolase</keyword>
<dbReference type="NCBIfam" id="NF009941">
    <property type="entry name" value="PRK13404.1"/>
    <property type="match status" value="1"/>
</dbReference>
<dbReference type="Pfam" id="PF01979">
    <property type="entry name" value="Amidohydro_1"/>
    <property type="match status" value="1"/>
</dbReference>
<evidence type="ECO:0000313" key="11">
    <source>
        <dbReference type="Proteomes" id="UP000305888"/>
    </source>
</evidence>
<dbReference type="InterPro" id="IPR011059">
    <property type="entry name" value="Metal-dep_hydrolase_composite"/>
</dbReference>
<protein>
    <recommendedName>
        <fullName evidence="7">D-hydantoinase</fullName>
    </recommendedName>
</protein>
<dbReference type="InterPro" id="IPR006680">
    <property type="entry name" value="Amidohydro-rel"/>
</dbReference>
<evidence type="ECO:0000313" key="10">
    <source>
        <dbReference type="EMBL" id="QDL91172.1"/>
    </source>
</evidence>
<dbReference type="GO" id="GO:0046872">
    <property type="term" value="F:metal ion binding"/>
    <property type="evidence" value="ECO:0007669"/>
    <property type="project" value="UniProtKB-KW"/>
</dbReference>
<dbReference type="CDD" id="cd01314">
    <property type="entry name" value="D-HYD"/>
    <property type="match status" value="1"/>
</dbReference>
<keyword evidence="11" id="KW-1185">Reference proteome</keyword>
<dbReference type="GO" id="GO:0005829">
    <property type="term" value="C:cytosol"/>
    <property type="evidence" value="ECO:0007669"/>
    <property type="project" value="TreeGrafter"/>
</dbReference>
<comment type="PTM">
    <text evidence="8">Carbamylation allows a single lysine to coordinate two divalent metal cations.</text>
</comment>
<dbReference type="PANTHER" id="PTHR11647:SF1">
    <property type="entry name" value="COLLAPSIN RESPONSE MEDIATOR PROTEIN"/>
    <property type="match status" value="1"/>
</dbReference>
<comment type="function">
    <text evidence="6">Catalyzes the stereospecific hydrolysis of the cyclic amide bond of D-hydantoin derivatives.</text>
</comment>
<feature type="modified residue" description="N6-carboxylysine" evidence="8">
    <location>
        <position position="153"/>
    </location>
</feature>